<proteinExistence type="predicted"/>
<dbReference type="SUPFAM" id="SSF52091">
    <property type="entry name" value="SpoIIaa-like"/>
    <property type="match status" value="1"/>
</dbReference>
<comment type="caution">
    <text evidence="3">The sequence shown here is derived from an EMBL/GenBank/DDBJ whole genome shotgun (WGS) entry which is preliminary data.</text>
</comment>
<protein>
    <submittedName>
        <fullName evidence="3">Chemotaxis protein CheA</fullName>
        <ecNumber evidence="3">2.7.13.3</ecNumber>
    </submittedName>
</protein>
<dbReference type="InterPro" id="IPR058548">
    <property type="entry name" value="MlaB-like_STAS"/>
</dbReference>
<dbReference type="InterPro" id="IPR008207">
    <property type="entry name" value="Sig_transdc_His_kin_Hpt_dom"/>
</dbReference>
<dbReference type="CDD" id="cd00088">
    <property type="entry name" value="HPT"/>
    <property type="match status" value="1"/>
</dbReference>
<dbReference type="Proteomes" id="UP000494245">
    <property type="component" value="Unassembled WGS sequence"/>
</dbReference>
<evidence type="ECO:0000256" key="1">
    <source>
        <dbReference type="PROSITE-ProRule" id="PRU00110"/>
    </source>
</evidence>
<keyword evidence="3" id="KW-0808">Transferase</keyword>
<keyword evidence="1" id="KW-0597">Phosphoprotein</keyword>
<name>A0A6V8LRT6_9BACT</name>
<accession>A0A6V8LRT6</accession>
<dbReference type="PANTHER" id="PTHR43395">
    <property type="entry name" value="SENSOR HISTIDINE KINASE CHEA"/>
    <property type="match status" value="1"/>
</dbReference>
<reference evidence="3 4" key="2">
    <citation type="submission" date="2020-05" db="EMBL/GenBank/DDBJ databases">
        <title>Draft genome sequence of Desulfovibrio sp. strainFSS-1.</title>
        <authorList>
            <person name="Shimoshige H."/>
            <person name="Kobayashi H."/>
            <person name="Maekawa T."/>
        </authorList>
    </citation>
    <scope>NUCLEOTIDE SEQUENCE [LARGE SCALE GENOMIC DNA]</scope>
    <source>
        <strain evidence="3 4">SIID29052-01</strain>
    </source>
</reference>
<dbReference type="Pfam" id="PF01627">
    <property type="entry name" value="Hpt"/>
    <property type="match status" value="1"/>
</dbReference>
<dbReference type="EMBL" id="BLTE01000015">
    <property type="protein sequence ID" value="GFK95183.1"/>
    <property type="molecule type" value="Genomic_DNA"/>
</dbReference>
<evidence type="ECO:0000313" key="4">
    <source>
        <dbReference type="Proteomes" id="UP000494245"/>
    </source>
</evidence>
<dbReference type="Pfam" id="PF13466">
    <property type="entry name" value="STAS_2"/>
    <property type="match status" value="1"/>
</dbReference>
<dbReference type="EC" id="2.7.13.3" evidence="3"/>
<dbReference type="PANTHER" id="PTHR43395:SF1">
    <property type="entry name" value="CHEMOTAXIS PROTEIN CHEA"/>
    <property type="match status" value="1"/>
</dbReference>
<dbReference type="InterPro" id="IPR036641">
    <property type="entry name" value="HPT_dom_sf"/>
</dbReference>
<dbReference type="Gene3D" id="1.20.120.160">
    <property type="entry name" value="HPT domain"/>
    <property type="match status" value="1"/>
</dbReference>
<dbReference type="Gene3D" id="3.30.750.24">
    <property type="entry name" value="STAS domain"/>
    <property type="match status" value="1"/>
</dbReference>
<dbReference type="SUPFAM" id="SSF47226">
    <property type="entry name" value="Histidine-containing phosphotransfer domain, HPT domain"/>
    <property type="match status" value="1"/>
</dbReference>
<evidence type="ECO:0000313" key="3">
    <source>
        <dbReference type="EMBL" id="GFK95183.1"/>
    </source>
</evidence>
<reference evidence="3 4" key="1">
    <citation type="submission" date="2020-04" db="EMBL/GenBank/DDBJ databases">
        <authorList>
            <consortium name="Desulfovibrio sp. FSS-1 genome sequencing consortium"/>
            <person name="Shimoshige H."/>
            <person name="Kobayashi H."/>
            <person name="Maekawa T."/>
        </authorList>
    </citation>
    <scope>NUCLEOTIDE SEQUENCE [LARGE SCALE GENOMIC DNA]</scope>
    <source>
        <strain evidence="3 4">SIID29052-01</strain>
    </source>
</reference>
<dbReference type="GO" id="GO:0000160">
    <property type="term" value="P:phosphorelay signal transduction system"/>
    <property type="evidence" value="ECO:0007669"/>
    <property type="project" value="InterPro"/>
</dbReference>
<gene>
    <name evidence="3" type="primary">cheA_5</name>
    <name evidence="3" type="ORF">NNJEOMEG_03041</name>
</gene>
<keyword evidence="4" id="KW-1185">Reference proteome</keyword>
<dbReference type="GO" id="GO:0004673">
    <property type="term" value="F:protein histidine kinase activity"/>
    <property type="evidence" value="ECO:0007669"/>
    <property type="project" value="UniProtKB-EC"/>
</dbReference>
<evidence type="ECO:0000259" key="2">
    <source>
        <dbReference type="PROSITE" id="PS50894"/>
    </source>
</evidence>
<sequence length="378" mass="40239">MDSDDDILALFIEDAQEHLVGIEASLMDLEQDAQCDPELVNTIFRAAHSIKGGAGFLGLENVRELAHKLENILHMVRAGELAPSSALVSPLLKGFDLLRALIHQGLAGNGQDISGFIAELTELVAEGLPPSRQGHIEQRLSIPLPGGQDAFVLDRLTLEQALEGGRYIYLVEYDLIHDVHARGKTPLDIFAVMESSGLILDCRTDLAAVGDLDGPVGNVLPFYLLYATIVEPDVVGYLFALDVSRIRVVDPALLAPAREDAAPPPQALRLELPARYGAPELEDLRQRLLDSLDDAPALELDAGRVEKPDAALLQLLCAARRSASARGKSLRLTGLSPEAAAHCARLGFAPGTRAAAALPECHLLGQGGNLPGLGGLSA</sequence>
<dbReference type="AlphaFoldDB" id="A0A6V8LRT6"/>
<dbReference type="PROSITE" id="PS50894">
    <property type="entry name" value="HPT"/>
    <property type="match status" value="1"/>
</dbReference>
<dbReference type="RefSeq" id="WP_173085979.1">
    <property type="nucleotide sequence ID" value="NZ_BLTE01000015.1"/>
</dbReference>
<feature type="modified residue" description="Phosphohistidine" evidence="1">
    <location>
        <position position="48"/>
    </location>
</feature>
<dbReference type="InterPro" id="IPR051315">
    <property type="entry name" value="Bact_Chemotaxis_CheA"/>
</dbReference>
<feature type="domain" description="HPt" evidence="2">
    <location>
        <begin position="1"/>
        <end position="105"/>
    </location>
</feature>
<dbReference type="SMART" id="SM00073">
    <property type="entry name" value="HPT"/>
    <property type="match status" value="1"/>
</dbReference>
<dbReference type="InterPro" id="IPR036513">
    <property type="entry name" value="STAS_dom_sf"/>
</dbReference>
<organism evidence="3 4">
    <name type="scientific">Fundidesulfovibrio magnetotacticus</name>
    <dbReference type="NCBI Taxonomy" id="2730080"/>
    <lineage>
        <taxon>Bacteria</taxon>
        <taxon>Pseudomonadati</taxon>
        <taxon>Thermodesulfobacteriota</taxon>
        <taxon>Desulfovibrionia</taxon>
        <taxon>Desulfovibrionales</taxon>
        <taxon>Desulfovibrionaceae</taxon>
        <taxon>Fundidesulfovibrio</taxon>
    </lineage>
</organism>